<evidence type="ECO:0000256" key="1">
    <source>
        <dbReference type="ARBA" id="ARBA00023002"/>
    </source>
</evidence>
<dbReference type="PANTHER" id="PTHR43633:SF1">
    <property type="entry name" value="ALCOHOL DEHYDROGENASE YQHD"/>
    <property type="match status" value="1"/>
</dbReference>
<dbReference type="CDD" id="cd08187">
    <property type="entry name" value="BDH"/>
    <property type="match status" value="1"/>
</dbReference>
<keyword evidence="1" id="KW-0560">Oxidoreductase</keyword>
<dbReference type="Gene3D" id="3.40.50.1970">
    <property type="match status" value="1"/>
</dbReference>
<dbReference type="Proteomes" id="UP000777002">
    <property type="component" value="Unassembled WGS sequence"/>
</dbReference>
<evidence type="ECO:0000313" key="5">
    <source>
        <dbReference type="Proteomes" id="UP000777002"/>
    </source>
</evidence>
<dbReference type="PANTHER" id="PTHR43633">
    <property type="entry name" value="ALCOHOL DEHYDROGENASE YQHD"/>
    <property type="match status" value="1"/>
</dbReference>
<keyword evidence="5" id="KW-1185">Reference proteome</keyword>
<feature type="domain" description="Alcohol dehydrogenase iron-type/glycerol dehydrogenase GldA" evidence="2">
    <location>
        <begin position="10"/>
        <end position="172"/>
    </location>
</feature>
<dbReference type="SUPFAM" id="SSF56796">
    <property type="entry name" value="Dehydroquinate synthase-like"/>
    <property type="match status" value="1"/>
</dbReference>
<evidence type="ECO:0000313" key="4">
    <source>
        <dbReference type="EMBL" id="MBM6928331.1"/>
    </source>
</evidence>
<gene>
    <name evidence="4" type="ORF">H5985_03500</name>
</gene>
<evidence type="ECO:0000259" key="3">
    <source>
        <dbReference type="Pfam" id="PF25137"/>
    </source>
</evidence>
<name>A0ABS2GU47_9BURK</name>
<comment type="caution">
    <text evidence="4">The sequence shown here is derived from an EMBL/GenBank/DDBJ whole genome shotgun (WGS) entry which is preliminary data.</text>
</comment>
<dbReference type="InterPro" id="IPR056798">
    <property type="entry name" value="ADH_Fe_C"/>
</dbReference>
<dbReference type="Pfam" id="PF00465">
    <property type="entry name" value="Fe-ADH"/>
    <property type="match status" value="1"/>
</dbReference>
<reference evidence="4 5" key="1">
    <citation type="journal article" date="2021" name="Sci. Rep.">
        <title>The distribution of antibiotic resistance genes in chicken gut microbiota commensals.</title>
        <authorList>
            <person name="Juricova H."/>
            <person name="Matiasovicova J."/>
            <person name="Kubasova T."/>
            <person name="Cejkova D."/>
            <person name="Rychlik I."/>
        </authorList>
    </citation>
    <scope>NUCLEOTIDE SEQUENCE [LARGE SCALE GENOMIC DNA]</scope>
    <source>
        <strain evidence="4 5">An562</strain>
    </source>
</reference>
<dbReference type="RefSeq" id="WP_205049925.1">
    <property type="nucleotide sequence ID" value="NZ_JACJKX010000004.1"/>
</dbReference>
<accession>A0ABS2GU47</accession>
<dbReference type="Pfam" id="PF25137">
    <property type="entry name" value="ADH_Fe_C"/>
    <property type="match status" value="1"/>
</dbReference>
<dbReference type="InterPro" id="IPR001670">
    <property type="entry name" value="ADH_Fe/GldA"/>
</dbReference>
<dbReference type="Gene3D" id="1.20.1090.10">
    <property type="entry name" value="Dehydroquinate synthase-like - alpha domain"/>
    <property type="match status" value="1"/>
</dbReference>
<sequence>MFNFVFQNTTKLVFGKGQIAQLQSLIPIDKKVLITFGGGSVKRNGVYEQVKIALKDHAVIEFWGIEPNPAVETLRKAVQLGLEEKVDMLLAVGGGSVLDGTKLIAAAIAEHEKDAWDIVKSGTAPKQIPFASVMTLPATGSEMNNGAVISCHETQEKFSFRGDYPVFSILDPETTYSLPPYQISCSLADIVVHCFEQYMTTTGQNRVLDRWAEGVIATAMEIAPLIKADSHNYEVMSDYMFSATMALNNFIRMGITQDWSTHQIGHELTALCGVTHGESLAIVYPGTIDVLREQKKDKLLQFGSRVLGIVEGDDDKRIDEIIARIESFFKSLGLATRLSEKNIGIDVIEEIARRFNERGVKLGEAQNVTGDVAREILMRRL</sequence>
<dbReference type="InterPro" id="IPR044731">
    <property type="entry name" value="BDH-like"/>
</dbReference>
<protein>
    <submittedName>
        <fullName evidence="4">Iron-containing alcohol dehydrogenase</fullName>
    </submittedName>
</protein>
<feature type="domain" description="Fe-containing alcohol dehydrogenase-like C-terminal" evidence="3">
    <location>
        <begin position="189"/>
        <end position="359"/>
    </location>
</feature>
<proteinExistence type="predicted"/>
<evidence type="ECO:0000259" key="2">
    <source>
        <dbReference type="Pfam" id="PF00465"/>
    </source>
</evidence>
<dbReference type="EMBL" id="JACJKX010000004">
    <property type="protein sequence ID" value="MBM6928331.1"/>
    <property type="molecule type" value="Genomic_DNA"/>
</dbReference>
<organism evidence="4 5">
    <name type="scientific">Parasutterella secunda</name>
    <dbReference type="NCBI Taxonomy" id="626947"/>
    <lineage>
        <taxon>Bacteria</taxon>
        <taxon>Pseudomonadati</taxon>
        <taxon>Pseudomonadota</taxon>
        <taxon>Betaproteobacteria</taxon>
        <taxon>Burkholderiales</taxon>
        <taxon>Sutterellaceae</taxon>
        <taxon>Parasutterella</taxon>
    </lineage>
</organism>